<dbReference type="Proteomes" id="UP000033607">
    <property type="component" value="Unassembled WGS sequence"/>
</dbReference>
<dbReference type="RefSeq" id="WP_046278844.1">
    <property type="nucleotide sequence ID" value="NZ_LATL02000124.1"/>
</dbReference>
<accession>A0A0F5YGN1</accession>
<proteinExistence type="predicted"/>
<reference evidence="1 2" key="1">
    <citation type="submission" date="2015-06" db="EMBL/GenBank/DDBJ databases">
        <title>Draft genome assembly of filamentous brackish cyanobacterium Limnoraphis robusta strain CS-951.</title>
        <authorList>
            <person name="Willis A."/>
            <person name="Parks M."/>
            <person name="Burford M.A."/>
        </authorList>
    </citation>
    <scope>NUCLEOTIDE SEQUENCE [LARGE SCALE GENOMIC DNA]</scope>
    <source>
        <strain evidence="1 2">CS-951</strain>
    </source>
</reference>
<evidence type="ECO:0000313" key="1">
    <source>
        <dbReference type="EMBL" id="KKD37812.1"/>
    </source>
</evidence>
<gene>
    <name evidence="1" type="ORF">WN50_12325</name>
</gene>
<protein>
    <recommendedName>
        <fullName evidence="3">Phasin domain-containing protein</fullName>
    </recommendedName>
</protein>
<evidence type="ECO:0008006" key="3">
    <source>
        <dbReference type="Google" id="ProtNLM"/>
    </source>
</evidence>
<name>A0A0F5YGN1_9CYAN</name>
<comment type="caution">
    <text evidence="1">The sequence shown here is derived from an EMBL/GenBank/DDBJ whole genome shotgun (WGS) entry which is preliminary data.</text>
</comment>
<evidence type="ECO:0000313" key="2">
    <source>
        <dbReference type="Proteomes" id="UP000033607"/>
    </source>
</evidence>
<dbReference type="AlphaFoldDB" id="A0A0F5YGN1"/>
<sequence>MDTNVFEQHRKNLKDFQEQVVKMSIASFPGGSKQSDAFNPMKAALNLQESWMNAAFKAQETGISMALASQQQMSRSYFKMLRKSFFIKDKE</sequence>
<dbReference type="EMBL" id="LATL02000124">
    <property type="protein sequence ID" value="KKD37812.1"/>
    <property type="molecule type" value="Genomic_DNA"/>
</dbReference>
<organism evidence="1 2">
    <name type="scientific">Limnoraphis robusta CS-951</name>
    <dbReference type="NCBI Taxonomy" id="1637645"/>
    <lineage>
        <taxon>Bacteria</taxon>
        <taxon>Bacillati</taxon>
        <taxon>Cyanobacteriota</taxon>
        <taxon>Cyanophyceae</taxon>
        <taxon>Oscillatoriophycideae</taxon>
        <taxon>Oscillatoriales</taxon>
        <taxon>Sirenicapillariaceae</taxon>
        <taxon>Limnoraphis</taxon>
    </lineage>
</organism>